<keyword evidence="1" id="KW-1133">Transmembrane helix</keyword>
<comment type="caution">
    <text evidence="2">The sequence shown here is derived from an EMBL/GenBank/DDBJ whole genome shotgun (WGS) entry which is preliminary data.</text>
</comment>
<dbReference type="AlphaFoldDB" id="A0A812EBP8"/>
<feature type="transmembrane region" description="Helical" evidence="1">
    <location>
        <begin position="292"/>
        <end position="309"/>
    </location>
</feature>
<name>A0A812EBP8_ACAPH</name>
<feature type="transmembrane region" description="Helical" evidence="1">
    <location>
        <begin position="178"/>
        <end position="196"/>
    </location>
</feature>
<sequence>MKPSTAIADGRCKRHNITSPSLLPYFSLTSPLLLPHFSITSPSLLHYFSFSSRLHLLHFFLTSCIFPYNFRILFYYVILNMFALLLDLLFYSLSTALLSIFCITLCLSSFSSLSHSFFLFSSVFIPYLTPRLPLDSPYSPYSAFSILLFFFPLTFSPHLTFSPLTFDFLLSLLSSQSFLMMALFLFPTLPSAYLFFRPTLHILSVHITLHHPHFIHYSQIYLLTFRHLLSSAAIPCSSFRYAPFLFPTLFVFFCFTLPYFLYFFKYNLTYSTTMYLRPSPCKYPFLSFRYSLYRPFLFCFTLYLILLPTHTPSCF</sequence>
<accession>A0A812EBP8</accession>
<dbReference type="Proteomes" id="UP000597762">
    <property type="component" value="Unassembled WGS sequence"/>
</dbReference>
<organism evidence="2 3">
    <name type="scientific">Acanthosepion pharaonis</name>
    <name type="common">Pharaoh cuttlefish</name>
    <name type="synonym">Sepia pharaonis</name>
    <dbReference type="NCBI Taxonomy" id="158019"/>
    <lineage>
        <taxon>Eukaryota</taxon>
        <taxon>Metazoa</taxon>
        <taxon>Spiralia</taxon>
        <taxon>Lophotrochozoa</taxon>
        <taxon>Mollusca</taxon>
        <taxon>Cephalopoda</taxon>
        <taxon>Coleoidea</taxon>
        <taxon>Decapodiformes</taxon>
        <taxon>Sepiida</taxon>
        <taxon>Sepiina</taxon>
        <taxon>Sepiidae</taxon>
        <taxon>Acanthosepion</taxon>
    </lineage>
</organism>
<keyword evidence="1" id="KW-0812">Transmembrane</keyword>
<feature type="transmembrane region" description="Helical" evidence="1">
    <location>
        <begin position="21"/>
        <end position="39"/>
    </location>
</feature>
<feature type="transmembrane region" description="Helical" evidence="1">
    <location>
        <begin position="97"/>
        <end position="128"/>
    </location>
</feature>
<evidence type="ECO:0000256" key="1">
    <source>
        <dbReference type="SAM" id="Phobius"/>
    </source>
</evidence>
<feature type="transmembrane region" description="Helical" evidence="1">
    <location>
        <begin position="73"/>
        <end position="91"/>
    </location>
</feature>
<dbReference type="EMBL" id="CAHIKZ030005163">
    <property type="protein sequence ID" value="CAE1320225.1"/>
    <property type="molecule type" value="Genomic_DNA"/>
</dbReference>
<evidence type="ECO:0000313" key="3">
    <source>
        <dbReference type="Proteomes" id="UP000597762"/>
    </source>
</evidence>
<feature type="transmembrane region" description="Helical" evidence="1">
    <location>
        <begin position="140"/>
        <end position="158"/>
    </location>
</feature>
<proteinExistence type="predicted"/>
<evidence type="ECO:0000313" key="2">
    <source>
        <dbReference type="EMBL" id="CAE1320225.1"/>
    </source>
</evidence>
<keyword evidence="1" id="KW-0472">Membrane</keyword>
<feature type="transmembrane region" description="Helical" evidence="1">
    <location>
        <begin position="244"/>
        <end position="264"/>
    </location>
</feature>
<gene>
    <name evidence="2" type="ORF">SPHA_70506</name>
</gene>
<keyword evidence="3" id="KW-1185">Reference proteome</keyword>
<protein>
    <submittedName>
        <fullName evidence="2">Uncharacterized protein</fullName>
    </submittedName>
</protein>
<reference evidence="2" key="1">
    <citation type="submission" date="2021-01" db="EMBL/GenBank/DDBJ databases">
        <authorList>
            <person name="Li R."/>
            <person name="Bekaert M."/>
        </authorList>
    </citation>
    <scope>NUCLEOTIDE SEQUENCE</scope>
    <source>
        <strain evidence="2">Farmed</strain>
    </source>
</reference>